<dbReference type="InterPro" id="IPR029016">
    <property type="entry name" value="GAF-like_dom_sf"/>
</dbReference>
<sequence>MRAASPGTVGDSVGDRYAEVEALIRREPAVDGEQGVAGGLRRLCGAAGRALAASGAGLTVMTGGGLRGMTAASDAATERLEELQLTLGEGPCVDAYESMRPVLIPDVADGAMARWPVYAPAVHAEGVRAVFAFPLQVGAARLGVMDVFRTGPGMLSPDELTLALTFAEVAVSTLLDGRDRSGLTDGRLDDPLGSRAELFQAQGMVMVQLGVSLAEAMVRIRAHAYVHDLRLHDVAADIVARRLSFETPQT</sequence>
<gene>
    <name evidence="4" type="ORF">Cci01nite_40050</name>
</gene>
<dbReference type="Pfam" id="PF03861">
    <property type="entry name" value="ANTAR"/>
    <property type="match status" value="1"/>
</dbReference>
<keyword evidence="2" id="KW-0804">Transcription</keyword>
<dbReference type="GO" id="GO:0003723">
    <property type="term" value="F:RNA binding"/>
    <property type="evidence" value="ECO:0007669"/>
    <property type="project" value="InterPro"/>
</dbReference>
<dbReference type="InterPro" id="IPR012074">
    <property type="entry name" value="GAF_ANTAR"/>
</dbReference>
<dbReference type="PROSITE" id="PS50921">
    <property type="entry name" value="ANTAR"/>
    <property type="match status" value="1"/>
</dbReference>
<evidence type="ECO:0000259" key="3">
    <source>
        <dbReference type="PROSITE" id="PS50921"/>
    </source>
</evidence>
<organism evidence="4 5">
    <name type="scientific">Catellatospora citrea</name>
    <dbReference type="NCBI Taxonomy" id="53366"/>
    <lineage>
        <taxon>Bacteria</taxon>
        <taxon>Bacillati</taxon>
        <taxon>Actinomycetota</taxon>
        <taxon>Actinomycetes</taxon>
        <taxon>Micromonosporales</taxon>
        <taxon>Micromonosporaceae</taxon>
        <taxon>Catellatospora</taxon>
    </lineage>
</organism>
<keyword evidence="5" id="KW-1185">Reference proteome</keyword>
<reference evidence="4 5" key="1">
    <citation type="submission" date="2021-01" db="EMBL/GenBank/DDBJ databases">
        <title>Whole genome shotgun sequence of Catellatospora citrea NBRC 14495.</title>
        <authorList>
            <person name="Komaki H."/>
            <person name="Tamura T."/>
        </authorList>
    </citation>
    <scope>NUCLEOTIDE SEQUENCE [LARGE SCALE GENOMIC DNA]</scope>
    <source>
        <strain evidence="4 5">NBRC 14495</strain>
    </source>
</reference>
<proteinExistence type="predicted"/>
<dbReference type="InterPro" id="IPR003018">
    <property type="entry name" value="GAF"/>
</dbReference>
<evidence type="ECO:0000256" key="2">
    <source>
        <dbReference type="ARBA" id="ARBA00023163"/>
    </source>
</evidence>
<comment type="caution">
    <text evidence="4">The sequence shown here is derived from an EMBL/GenBank/DDBJ whole genome shotgun (WGS) entry which is preliminary data.</text>
</comment>
<accession>A0A8J3KF51</accession>
<dbReference type="SUPFAM" id="SSF55781">
    <property type="entry name" value="GAF domain-like"/>
    <property type="match status" value="1"/>
</dbReference>
<dbReference type="Pfam" id="PF01590">
    <property type="entry name" value="GAF"/>
    <property type="match status" value="1"/>
</dbReference>
<dbReference type="PIRSF" id="PIRSF036625">
    <property type="entry name" value="GAF_ANTAR"/>
    <property type="match status" value="1"/>
</dbReference>
<dbReference type="InterPro" id="IPR005561">
    <property type="entry name" value="ANTAR"/>
</dbReference>
<dbReference type="Gene3D" id="3.30.450.40">
    <property type="match status" value="1"/>
</dbReference>
<evidence type="ECO:0000256" key="1">
    <source>
        <dbReference type="ARBA" id="ARBA00023015"/>
    </source>
</evidence>
<dbReference type="Gene3D" id="1.10.10.10">
    <property type="entry name" value="Winged helix-like DNA-binding domain superfamily/Winged helix DNA-binding domain"/>
    <property type="match status" value="1"/>
</dbReference>
<name>A0A8J3KF51_9ACTN</name>
<evidence type="ECO:0000313" key="5">
    <source>
        <dbReference type="Proteomes" id="UP000659904"/>
    </source>
</evidence>
<dbReference type="InterPro" id="IPR036388">
    <property type="entry name" value="WH-like_DNA-bd_sf"/>
</dbReference>
<dbReference type="EMBL" id="BONH01000017">
    <property type="protein sequence ID" value="GIF98911.1"/>
    <property type="molecule type" value="Genomic_DNA"/>
</dbReference>
<dbReference type="AlphaFoldDB" id="A0A8J3KF51"/>
<feature type="domain" description="ANTAR" evidence="3">
    <location>
        <begin position="178"/>
        <end position="239"/>
    </location>
</feature>
<protein>
    <submittedName>
        <fullName evidence="4">GAF domain-containing protein</fullName>
    </submittedName>
</protein>
<evidence type="ECO:0000313" key="4">
    <source>
        <dbReference type="EMBL" id="GIF98911.1"/>
    </source>
</evidence>
<dbReference type="SMART" id="SM01012">
    <property type="entry name" value="ANTAR"/>
    <property type="match status" value="1"/>
</dbReference>
<keyword evidence="1" id="KW-0805">Transcription regulation</keyword>
<dbReference type="Proteomes" id="UP000659904">
    <property type="component" value="Unassembled WGS sequence"/>
</dbReference>